<reference evidence="1" key="1">
    <citation type="submission" date="2013-12" db="EMBL/GenBank/DDBJ databases">
        <title>A Varibaculum cambriense genome reconstructed from a premature infant gut community with otherwise low bacterial novelty that shifts toward anaerobic metabolism during the third week of life.</title>
        <authorList>
            <person name="Brown C.T."/>
            <person name="Sharon I."/>
            <person name="Thomas B.C."/>
            <person name="Castelle C.J."/>
            <person name="Morowitz M.J."/>
            <person name="Banfield J.F."/>
        </authorList>
    </citation>
    <scope>NUCLEOTIDE SEQUENCE</scope>
</reference>
<name>W1YL58_9ZZZZ</name>
<sequence>LPAVIYPLITSEAVVMIAQKDYARLRKGERIYPLLCILLS</sequence>
<evidence type="ECO:0000313" key="1">
    <source>
        <dbReference type="EMBL" id="ETJ41934.1"/>
    </source>
</evidence>
<protein>
    <submittedName>
        <fullName evidence="1">Uncharacterized protein</fullName>
    </submittedName>
</protein>
<feature type="non-terminal residue" evidence="1">
    <location>
        <position position="1"/>
    </location>
</feature>
<dbReference type="EMBL" id="AZMM01004110">
    <property type="protein sequence ID" value="ETJ41934.1"/>
    <property type="molecule type" value="Genomic_DNA"/>
</dbReference>
<accession>W1YL58</accession>
<gene>
    <name evidence="1" type="ORF">Q604_UNBC04110G0001</name>
</gene>
<comment type="caution">
    <text evidence="1">The sequence shown here is derived from an EMBL/GenBank/DDBJ whole genome shotgun (WGS) entry which is preliminary data.</text>
</comment>
<organism evidence="1">
    <name type="scientific">human gut metagenome</name>
    <dbReference type="NCBI Taxonomy" id="408170"/>
    <lineage>
        <taxon>unclassified sequences</taxon>
        <taxon>metagenomes</taxon>
        <taxon>organismal metagenomes</taxon>
    </lineage>
</organism>
<dbReference type="AlphaFoldDB" id="W1YL58"/>
<proteinExistence type="predicted"/>